<organism evidence="8 9">
    <name type="scientific">Candidatus Lambdaproteobacteria bacterium RIFOXYD2_FULL_50_16</name>
    <dbReference type="NCBI Taxonomy" id="1817772"/>
    <lineage>
        <taxon>Bacteria</taxon>
        <taxon>Pseudomonadati</taxon>
        <taxon>Pseudomonadota</taxon>
        <taxon>Candidatus Lambdaproteobacteria</taxon>
    </lineage>
</organism>
<dbReference type="EMBL" id="MFNE01000020">
    <property type="protein sequence ID" value="OGG95566.1"/>
    <property type="molecule type" value="Genomic_DNA"/>
</dbReference>
<comment type="subunit">
    <text evidence="7">Homodimer.</text>
</comment>
<comment type="catalytic activity">
    <reaction evidence="1 7">
        <text>dTDP-4-dehydro-6-deoxy-alpha-D-glucose = dTDP-4-dehydro-beta-L-rhamnose</text>
        <dbReference type="Rhea" id="RHEA:16969"/>
        <dbReference type="ChEBI" id="CHEBI:57649"/>
        <dbReference type="ChEBI" id="CHEBI:62830"/>
        <dbReference type="EC" id="5.1.3.13"/>
    </reaction>
</comment>
<evidence type="ECO:0000256" key="2">
    <source>
        <dbReference type="ARBA" id="ARBA00001997"/>
    </source>
</evidence>
<evidence type="ECO:0000256" key="5">
    <source>
        <dbReference type="PIRSR" id="PIRSR600888-1"/>
    </source>
</evidence>
<dbReference type="GO" id="GO:0008830">
    <property type="term" value="F:dTDP-4-dehydrorhamnose 3,5-epimerase activity"/>
    <property type="evidence" value="ECO:0007669"/>
    <property type="project" value="UniProtKB-UniRule"/>
</dbReference>
<protein>
    <recommendedName>
        <fullName evidence="4 7">dTDP-4-dehydrorhamnose 3,5-epimerase</fullName>
        <ecNumber evidence="3 7">5.1.3.13</ecNumber>
    </recommendedName>
    <alternativeName>
        <fullName evidence="7">Thymidine diphospho-4-keto-rhamnose 3,5-epimerase</fullName>
    </alternativeName>
</protein>
<evidence type="ECO:0000256" key="4">
    <source>
        <dbReference type="ARBA" id="ARBA00019595"/>
    </source>
</evidence>
<sequence length="184" mass="20996">MQVEDTGLFGVKRIHPKVFGDRRGFFFESYNQKSFSQAGIETQFVQDNQSLSSQGVLRGLHFQRSNPQGKLVWVLAGSVLDVVLDLRRSSPSFGRWESFELSSENHEQLWIPKGFAHGFAVLSETALFCYKVDEYYNPQDEGGIKWDDPALGIEWRLENPVLSAKDQKLPTFAEFVKAPDYPFP</sequence>
<dbReference type="PANTHER" id="PTHR21047:SF2">
    <property type="entry name" value="THYMIDINE DIPHOSPHO-4-KETO-RHAMNOSE 3,5-EPIMERASE"/>
    <property type="match status" value="1"/>
</dbReference>
<dbReference type="InterPro" id="IPR014710">
    <property type="entry name" value="RmlC-like_jellyroll"/>
</dbReference>
<dbReference type="EC" id="5.1.3.13" evidence="3 7"/>
<feature type="active site" description="Proton donor" evidence="5">
    <location>
        <position position="130"/>
    </location>
</feature>
<evidence type="ECO:0000313" key="8">
    <source>
        <dbReference type="EMBL" id="OGG95566.1"/>
    </source>
</evidence>
<reference evidence="8 9" key="1">
    <citation type="journal article" date="2016" name="Nat. Commun.">
        <title>Thousands of microbial genomes shed light on interconnected biogeochemical processes in an aquifer system.</title>
        <authorList>
            <person name="Anantharaman K."/>
            <person name="Brown C.T."/>
            <person name="Hug L.A."/>
            <person name="Sharon I."/>
            <person name="Castelle C.J."/>
            <person name="Probst A.J."/>
            <person name="Thomas B.C."/>
            <person name="Singh A."/>
            <person name="Wilkins M.J."/>
            <person name="Karaoz U."/>
            <person name="Brodie E.L."/>
            <person name="Williams K.H."/>
            <person name="Hubbard S.S."/>
            <person name="Banfield J.F."/>
        </authorList>
    </citation>
    <scope>NUCLEOTIDE SEQUENCE [LARGE SCALE GENOMIC DNA]</scope>
</reference>
<dbReference type="CDD" id="cd00438">
    <property type="entry name" value="cupin_RmlC"/>
    <property type="match status" value="1"/>
</dbReference>
<feature type="active site" description="Proton acceptor" evidence="5">
    <location>
        <position position="61"/>
    </location>
</feature>
<dbReference type="GO" id="GO:0000271">
    <property type="term" value="P:polysaccharide biosynthetic process"/>
    <property type="evidence" value="ECO:0007669"/>
    <property type="project" value="TreeGrafter"/>
</dbReference>
<comment type="caution">
    <text evidence="8">The sequence shown here is derived from an EMBL/GenBank/DDBJ whole genome shotgun (WGS) entry which is preliminary data.</text>
</comment>
<dbReference type="GO" id="GO:0019305">
    <property type="term" value="P:dTDP-rhamnose biosynthetic process"/>
    <property type="evidence" value="ECO:0007669"/>
    <property type="project" value="UniProtKB-UniRule"/>
</dbReference>
<comment type="function">
    <text evidence="2 7">Catalyzes the epimerization of the C3' and C5'positions of dTDP-6-deoxy-D-xylo-4-hexulose, forming dTDP-6-deoxy-L-lyxo-4-hexulose.</text>
</comment>
<evidence type="ECO:0000256" key="3">
    <source>
        <dbReference type="ARBA" id="ARBA00012098"/>
    </source>
</evidence>
<accession>A0A1F6GBS6</accession>
<feature type="site" description="Participates in a stacking interaction with the thymidine ring of dTDP-4-oxo-6-deoxyglucose" evidence="6">
    <location>
        <position position="136"/>
    </location>
</feature>
<dbReference type="NCBIfam" id="TIGR01221">
    <property type="entry name" value="rmlC"/>
    <property type="match status" value="1"/>
</dbReference>
<dbReference type="Pfam" id="PF00908">
    <property type="entry name" value="dTDP_sugar_isom"/>
    <property type="match status" value="1"/>
</dbReference>
<dbReference type="GO" id="GO:0005829">
    <property type="term" value="C:cytosol"/>
    <property type="evidence" value="ECO:0007669"/>
    <property type="project" value="TreeGrafter"/>
</dbReference>
<comment type="similarity">
    <text evidence="7">Belongs to the dTDP-4-dehydrorhamnose 3,5-epimerase family.</text>
</comment>
<dbReference type="STRING" id="1817772.A2527_07000"/>
<evidence type="ECO:0000256" key="1">
    <source>
        <dbReference type="ARBA" id="ARBA00001298"/>
    </source>
</evidence>
<dbReference type="UniPathway" id="UPA00124"/>
<evidence type="ECO:0000256" key="7">
    <source>
        <dbReference type="RuleBase" id="RU364069"/>
    </source>
</evidence>
<name>A0A1F6GBS6_9PROT</name>
<gene>
    <name evidence="8" type="ORF">A2527_07000</name>
</gene>
<comment type="pathway">
    <text evidence="7">Carbohydrate biosynthesis; dTDP-L-rhamnose biosynthesis.</text>
</comment>
<dbReference type="InterPro" id="IPR011051">
    <property type="entry name" value="RmlC_Cupin_sf"/>
</dbReference>
<keyword evidence="7" id="KW-0413">Isomerase</keyword>
<evidence type="ECO:0000313" key="9">
    <source>
        <dbReference type="Proteomes" id="UP000178449"/>
    </source>
</evidence>
<dbReference type="Proteomes" id="UP000178449">
    <property type="component" value="Unassembled WGS sequence"/>
</dbReference>
<dbReference type="PANTHER" id="PTHR21047">
    <property type="entry name" value="DTDP-6-DEOXY-D-GLUCOSE-3,5 EPIMERASE"/>
    <property type="match status" value="1"/>
</dbReference>
<dbReference type="AlphaFoldDB" id="A0A1F6GBS6"/>
<dbReference type="SUPFAM" id="SSF51182">
    <property type="entry name" value="RmlC-like cupins"/>
    <property type="match status" value="1"/>
</dbReference>
<evidence type="ECO:0000256" key="6">
    <source>
        <dbReference type="PIRSR" id="PIRSR600888-3"/>
    </source>
</evidence>
<dbReference type="Gene3D" id="2.60.120.10">
    <property type="entry name" value="Jelly Rolls"/>
    <property type="match status" value="1"/>
</dbReference>
<proteinExistence type="inferred from homology"/>
<dbReference type="InterPro" id="IPR000888">
    <property type="entry name" value="RmlC-like"/>
</dbReference>